<gene>
    <name evidence="3" type="ORF">EWM57_05315</name>
</gene>
<dbReference type="AlphaFoldDB" id="A0A4Q5LFS4"/>
<evidence type="ECO:0000256" key="1">
    <source>
        <dbReference type="SAM" id="MobiDB-lite"/>
    </source>
</evidence>
<name>A0A4Q5LFS4_9BACT</name>
<feature type="region of interest" description="Disordered" evidence="1">
    <location>
        <begin position="23"/>
        <end position="64"/>
    </location>
</feature>
<feature type="signal peptide" evidence="2">
    <location>
        <begin position="1"/>
        <end position="21"/>
    </location>
</feature>
<evidence type="ECO:0000313" key="4">
    <source>
        <dbReference type="Proteomes" id="UP000294155"/>
    </source>
</evidence>
<proteinExistence type="predicted"/>
<feature type="compositionally biased region" description="Polar residues" evidence="1">
    <location>
        <begin position="38"/>
        <end position="53"/>
    </location>
</feature>
<evidence type="ECO:0000256" key="2">
    <source>
        <dbReference type="SAM" id="SignalP"/>
    </source>
</evidence>
<protein>
    <recommendedName>
        <fullName evidence="5">DUF4890 domain-containing protein</fullName>
    </recommendedName>
</protein>
<keyword evidence="4" id="KW-1185">Reference proteome</keyword>
<accession>A0A4Q5LFS4</accession>
<organism evidence="3 4">
    <name type="scientific">Hymenobacter persicinus</name>
    <dbReference type="NCBI Taxonomy" id="2025506"/>
    <lineage>
        <taxon>Bacteria</taxon>
        <taxon>Pseudomonadati</taxon>
        <taxon>Bacteroidota</taxon>
        <taxon>Cytophagia</taxon>
        <taxon>Cytophagales</taxon>
        <taxon>Hymenobacteraceae</taxon>
        <taxon>Hymenobacter</taxon>
    </lineage>
</organism>
<feature type="region of interest" description="Disordered" evidence="1">
    <location>
        <begin position="76"/>
        <end position="100"/>
    </location>
</feature>
<feature type="region of interest" description="Disordered" evidence="1">
    <location>
        <begin position="127"/>
        <end position="155"/>
    </location>
</feature>
<feature type="compositionally biased region" description="Basic residues" evidence="1">
    <location>
        <begin position="141"/>
        <end position="155"/>
    </location>
</feature>
<dbReference type="RefSeq" id="WP_129920097.1">
    <property type="nucleotide sequence ID" value="NZ_SEWE01000007.1"/>
</dbReference>
<feature type="chain" id="PRO_5020831137" description="DUF4890 domain-containing protein" evidence="2">
    <location>
        <begin position="22"/>
        <end position="155"/>
    </location>
</feature>
<comment type="caution">
    <text evidence="3">The sequence shown here is derived from an EMBL/GenBank/DDBJ whole genome shotgun (WGS) entry which is preliminary data.</text>
</comment>
<dbReference type="Proteomes" id="UP000294155">
    <property type="component" value="Unassembled WGS sequence"/>
</dbReference>
<evidence type="ECO:0000313" key="3">
    <source>
        <dbReference type="EMBL" id="RYU82201.1"/>
    </source>
</evidence>
<keyword evidence="2" id="KW-0732">Signal</keyword>
<sequence>MKKLLLPLFAAFLFTAATASAQTATPAPPAGRMDHHNNMTPEQRAAKQSQRLTQELGLSAEQTGRVQQIMLARDQEMQTMRGQGKPAPGPREQMGEQMKANRAKYDAQFKEVLTADQYAKYTQLEAKHHRGGMHPGDAGKLKAKNGKVKVKKTNG</sequence>
<dbReference type="EMBL" id="SEWE01000007">
    <property type="protein sequence ID" value="RYU82201.1"/>
    <property type="molecule type" value="Genomic_DNA"/>
</dbReference>
<reference evidence="3 4" key="1">
    <citation type="submission" date="2019-02" db="EMBL/GenBank/DDBJ databases">
        <title>Bacterial novel species isolated from soil.</title>
        <authorList>
            <person name="Jung H.-Y."/>
        </authorList>
    </citation>
    <scope>NUCLEOTIDE SEQUENCE [LARGE SCALE GENOMIC DNA]</scope>
    <source>
        <strain evidence="3 4">1-3-3-3</strain>
    </source>
</reference>
<dbReference type="OrthoDB" id="884879at2"/>
<evidence type="ECO:0008006" key="5">
    <source>
        <dbReference type="Google" id="ProtNLM"/>
    </source>
</evidence>